<accession>A0A1F6BW88</accession>
<dbReference type="EMBL" id="MFKG01000005">
    <property type="protein sequence ID" value="OGG40777.1"/>
    <property type="molecule type" value="Genomic_DNA"/>
</dbReference>
<evidence type="ECO:0000313" key="3">
    <source>
        <dbReference type="Proteomes" id="UP000179368"/>
    </source>
</evidence>
<proteinExistence type="predicted"/>
<gene>
    <name evidence="2" type="ORF">A2116_01150</name>
</gene>
<dbReference type="SUPFAM" id="SSF52980">
    <property type="entry name" value="Restriction endonuclease-like"/>
    <property type="match status" value="1"/>
</dbReference>
<evidence type="ECO:0000313" key="2">
    <source>
        <dbReference type="EMBL" id="OGG40777.1"/>
    </source>
</evidence>
<protein>
    <recommendedName>
        <fullName evidence="1">Restriction endonuclease type II-like domain-containing protein</fullName>
    </recommendedName>
</protein>
<comment type="caution">
    <text evidence="2">The sequence shown here is derived from an EMBL/GenBank/DDBJ whole genome shotgun (WGS) entry which is preliminary data.</text>
</comment>
<organism evidence="2 3">
    <name type="scientific">Candidatus Jorgensenbacteria bacterium GWA1_49_17</name>
    <dbReference type="NCBI Taxonomy" id="1798467"/>
    <lineage>
        <taxon>Bacteria</taxon>
        <taxon>Candidatus Joergenseniibacteriota</taxon>
    </lineage>
</organism>
<dbReference type="InterPro" id="IPR011335">
    <property type="entry name" value="Restrct_endonuc-II-like"/>
</dbReference>
<name>A0A1F6BW88_9BACT</name>
<dbReference type="InterPro" id="IPR049468">
    <property type="entry name" value="Restrct_endonuc-II-like_dom"/>
</dbReference>
<dbReference type="Pfam" id="PF18741">
    <property type="entry name" value="MTES_1575"/>
    <property type="match status" value="1"/>
</dbReference>
<sequence>MGVLKNRRDQRILLKRRWYRIPAGFLPKRKFRYVAFYQPAVFGRGGKRIEYYAKVLRRRVVKRIELLPKEPGHPQANDDYLKIEFKEVRKLPRPVKNIVPRRVSFGFTTLKKLFSARDILELYGVPPTERIVGERLRRLGWKAVPEFPVTASGKRFRLDFAITESGKRIAVECDNERAHAGKTQKRKDKAKNFRLRRAGWRVIRLKEKDIVENLDACMRRIQKAIKNIRSFGVK</sequence>
<feature type="domain" description="Restriction endonuclease type II-like" evidence="1">
    <location>
        <begin position="129"/>
        <end position="225"/>
    </location>
</feature>
<dbReference type="Proteomes" id="UP000179368">
    <property type="component" value="Unassembled WGS sequence"/>
</dbReference>
<dbReference type="AlphaFoldDB" id="A0A1F6BW88"/>
<dbReference type="Gene3D" id="3.40.960.10">
    <property type="entry name" value="VSR Endonuclease"/>
    <property type="match status" value="1"/>
</dbReference>
<evidence type="ECO:0000259" key="1">
    <source>
        <dbReference type="Pfam" id="PF18741"/>
    </source>
</evidence>
<reference evidence="2 3" key="1">
    <citation type="journal article" date="2016" name="Nat. Commun.">
        <title>Thousands of microbial genomes shed light on interconnected biogeochemical processes in an aquifer system.</title>
        <authorList>
            <person name="Anantharaman K."/>
            <person name="Brown C.T."/>
            <person name="Hug L.A."/>
            <person name="Sharon I."/>
            <person name="Castelle C.J."/>
            <person name="Probst A.J."/>
            <person name="Thomas B.C."/>
            <person name="Singh A."/>
            <person name="Wilkins M.J."/>
            <person name="Karaoz U."/>
            <person name="Brodie E.L."/>
            <person name="Williams K.H."/>
            <person name="Hubbard S.S."/>
            <person name="Banfield J.F."/>
        </authorList>
    </citation>
    <scope>NUCLEOTIDE SEQUENCE [LARGE SCALE GENOMIC DNA]</scope>
</reference>